<dbReference type="EMBL" id="MVBN01000004">
    <property type="protein sequence ID" value="OOK74481.1"/>
    <property type="molecule type" value="Genomic_DNA"/>
</dbReference>
<reference evidence="1 6" key="2">
    <citation type="submission" date="2020-07" db="EMBL/GenBank/DDBJ databases">
        <title>Mycobacterium kansasii (former subtype) with zoonotic potential isolated from diseased indoor pet cat, Japan.</title>
        <authorList>
            <person name="Fukano H."/>
            <person name="Terazono T."/>
            <person name="Hoshino Y."/>
        </authorList>
    </citation>
    <scope>NUCLEOTIDE SEQUENCE [LARGE SCALE GENOMIC DNA]</scope>
    <source>
        <strain evidence="1 6">Kuro-I</strain>
    </source>
</reference>
<gene>
    <name evidence="3" type="ORF">BZL29_4477</name>
    <name evidence="2" type="ORF">BZL30_6489</name>
    <name evidence="1" type="ORF">NIIDMKKI_06150</name>
</gene>
<evidence type="ECO:0000313" key="4">
    <source>
        <dbReference type="Proteomes" id="UP000188532"/>
    </source>
</evidence>
<dbReference type="Proteomes" id="UP000516380">
    <property type="component" value="Chromosome"/>
</dbReference>
<evidence type="ECO:0000313" key="3">
    <source>
        <dbReference type="EMBL" id="OOK74481.1"/>
    </source>
</evidence>
<proteinExistence type="predicted"/>
<dbReference type="Proteomes" id="UP000188532">
    <property type="component" value="Unassembled WGS sequence"/>
</dbReference>
<dbReference type="EMBL" id="MVBM01000006">
    <property type="protein sequence ID" value="OOK70634.1"/>
    <property type="molecule type" value="Genomic_DNA"/>
</dbReference>
<evidence type="ECO:0000313" key="6">
    <source>
        <dbReference type="Proteomes" id="UP000516380"/>
    </source>
</evidence>
<dbReference type="EMBL" id="AP023343">
    <property type="protein sequence ID" value="BCI85409.1"/>
    <property type="molecule type" value="Genomic_DNA"/>
</dbReference>
<organism evidence="2 5">
    <name type="scientific">Mycobacterium kansasii</name>
    <dbReference type="NCBI Taxonomy" id="1768"/>
    <lineage>
        <taxon>Bacteria</taxon>
        <taxon>Bacillati</taxon>
        <taxon>Actinomycetota</taxon>
        <taxon>Actinomycetes</taxon>
        <taxon>Mycobacteriales</taxon>
        <taxon>Mycobacteriaceae</taxon>
        <taxon>Mycobacterium</taxon>
    </lineage>
</organism>
<protein>
    <submittedName>
        <fullName evidence="2">Uncharacterized protein</fullName>
    </submittedName>
</protein>
<evidence type="ECO:0000313" key="5">
    <source>
        <dbReference type="Proteomes" id="UP000189229"/>
    </source>
</evidence>
<evidence type="ECO:0000313" key="2">
    <source>
        <dbReference type="EMBL" id="OOK70634.1"/>
    </source>
</evidence>
<name>A0A1V3WUJ9_MYCKA</name>
<reference evidence="4 5" key="1">
    <citation type="submission" date="2017-02" db="EMBL/GenBank/DDBJ databases">
        <title>Complete genome sequences of Mycobacterium kansasii strains isolated from rhesus macaques.</title>
        <authorList>
            <person name="Panda A."/>
            <person name="Nagaraj S."/>
            <person name="Zhao X."/>
            <person name="Tettelin H."/>
            <person name="Detolla L.J."/>
        </authorList>
    </citation>
    <scope>NUCLEOTIDE SEQUENCE [LARGE SCALE GENOMIC DNA]</scope>
    <source>
        <strain evidence="3 4">11-3469</strain>
        <strain evidence="2 5">11-3813</strain>
    </source>
</reference>
<accession>A0A1V3WUJ9</accession>
<keyword evidence="6" id="KW-1185">Reference proteome</keyword>
<dbReference type="AlphaFoldDB" id="A0A1V3WUJ9"/>
<sequence>MKAARTFGDYAAKWLAAQQLKVANGRLKQGSYDSYSGWPDPDRLVHGL</sequence>
<dbReference type="Proteomes" id="UP000189229">
    <property type="component" value="Unassembled WGS sequence"/>
</dbReference>
<evidence type="ECO:0000313" key="1">
    <source>
        <dbReference type="EMBL" id="BCI85409.1"/>
    </source>
</evidence>